<dbReference type="AlphaFoldDB" id="A0A812XMD2"/>
<accession>A0A812XMD2</accession>
<gene>
    <name evidence="2" type="ORF">SNEC2469_LOCUS21801</name>
</gene>
<evidence type="ECO:0000256" key="1">
    <source>
        <dbReference type="ARBA" id="ARBA00022737"/>
    </source>
</evidence>
<dbReference type="InterPro" id="IPR000357">
    <property type="entry name" value="HEAT"/>
</dbReference>
<organism evidence="2 3">
    <name type="scientific">Symbiodinium necroappetens</name>
    <dbReference type="NCBI Taxonomy" id="1628268"/>
    <lineage>
        <taxon>Eukaryota</taxon>
        <taxon>Sar</taxon>
        <taxon>Alveolata</taxon>
        <taxon>Dinophyceae</taxon>
        <taxon>Suessiales</taxon>
        <taxon>Symbiodiniaceae</taxon>
        <taxon>Symbiodinium</taxon>
    </lineage>
</organism>
<dbReference type="EMBL" id="CAJNJA010038919">
    <property type="protein sequence ID" value="CAE7751799.1"/>
    <property type="molecule type" value="Genomic_DNA"/>
</dbReference>
<dbReference type="OrthoDB" id="444498at2759"/>
<dbReference type="SUPFAM" id="SSF48371">
    <property type="entry name" value="ARM repeat"/>
    <property type="match status" value="1"/>
</dbReference>
<dbReference type="Pfam" id="PF02985">
    <property type="entry name" value="HEAT"/>
    <property type="match status" value="1"/>
</dbReference>
<proteinExistence type="predicted"/>
<dbReference type="InterPro" id="IPR016024">
    <property type="entry name" value="ARM-type_fold"/>
</dbReference>
<protein>
    <recommendedName>
        <fullName evidence="4">HEAT repeat domain-containing protein</fullName>
    </recommendedName>
</protein>
<reference evidence="2" key="1">
    <citation type="submission" date="2021-02" db="EMBL/GenBank/DDBJ databases">
        <authorList>
            <person name="Dougan E. K."/>
            <person name="Rhodes N."/>
            <person name="Thang M."/>
            <person name="Chan C."/>
        </authorList>
    </citation>
    <scope>NUCLEOTIDE SEQUENCE</scope>
</reference>
<name>A0A812XMD2_9DINO</name>
<dbReference type="InterPro" id="IPR011989">
    <property type="entry name" value="ARM-like"/>
</dbReference>
<sequence>MRDPEFLVRSTACSALQKLPPEALLEQPDLLRACLDDEEAMVRRAACKALWALDPLQLEPFVDIVAVRLTDADLLVRWTTGKVLERMALPTLQSKDS</sequence>
<evidence type="ECO:0000313" key="2">
    <source>
        <dbReference type="EMBL" id="CAE7751799.1"/>
    </source>
</evidence>
<dbReference type="Proteomes" id="UP000601435">
    <property type="component" value="Unassembled WGS sequence"/>
</dbReference>
<evidence type="ECO:0000313" key="3">
    <source>
        <dbReference type="Proteomes" id="UP000601435"/>
    </source>
</evidence>
<dbReference type="Gene3D" id="1.25.10.10">
    <property type="entry name" value="Leucine-rich Repeat Variant"/>
    <property type="match status" value="1"/>
</dbReference>
<keyword evidence="1" id="KW-0677">Repeat</keyword>
<keyword evidence="3" id="KW-1185">Reference proteome</keyword>
<comment type="caution">
    <text evidence="2">The sequence shown here is derived from an EMBL/GenBank/DDBJ whole genome shotgun (WGS) entry which is preliminary data.</text>
</comment>
<evidence type="ECO:0008006" key="4">
    <source>
        <dbReference type="Google" id="ProtNLM"/>
    </source>
</evidence>